<sequence length="578" mass="64960">MKKSALAIRNVSSIVPDEIEAIMRLSGLDKTIAIDPHALEPVRELQTKLANDEKITAELIKKQEVRDYLYEAIKAKTGNHVILHLDHDKEDAESYILNKLDKMKQNQHINVLYLGGGHGGGHNGLVDEETNGLKKKSVLAIVKSLQDKEITTGAAILGSCYSAAFTNQFRDFLIKEGTMLTDSVECNNNGFTNVVDWATDEAREAFFSAADIDGFIVKPGDIRAKFNELVGVNPELEKKYLLAAYADYTKKDINTFDYEQVKSALQVNKDLNCEVLNHRTDLFDKELMALAEEIAALDDVKASTVQPIIAKYPRIKDYTEHLFNSIIFESNQQTCIDKLSQEIEAFGNAKQPGEDDDISEELFKYLDTKFQTSEEKNFLEIAKHLCKIDYAQTLDEFKTFSNNNLKNYMSQHYSPLDSLGPQIKVFASEDDVYQKIAQTLQRDTLTSKVISTPTESLLLKLSEMTGKPAHACADAYSRIEKVIALLQSNQLINVHTEEDVRKFNQILMMNDFNTRFAQAMVASQKVVEKNEQDDVQVAVVIEHNHDYKDKFNALKATISSDNVDSDEAVEADGEGISI</sequence>
<dbReference type="EMBL" id="LN681225">
    <property type="protein sequence ID" value="CEK10778.1"/>
    <property type="molecule type" value="Genomic_DNA"/>
</dbReference>
<dbReference type="Proteomes" id="UP000032803">
    <property type="component" value="Chromosome I"/>
</dbReference>
<evidence type="ECO:0000313" key="1">
    <source>
        <dbReference type="EMBL" id="CEK10778.1"/>
    </source>
</evidence>
<accession>A0A0A8UPV3</accession>
<dbReference type="AlphaFoldDB" id="A0A0A8UPV3"/>
<dbReference type="STRING" id="449.LHA_1739"/>
<dbReference type="OrthoDB" id="5632996at2"/>
<organism evidence="1 2">
    <name type="scientific">Legionella hackeliae</name>
    <dbReference type="NCBI Taxonomy" id="449"/>
    <lineage>
        <taxon>Bacteria</taxon>
        <taxon>Pseudomonadati</taxon>
        <taxon>Pseudomonadota</taxon>
        <taxon>Gammaproteobacteria</taxon>
        <taxon>Legionellales</taxon>
        <taxon>Legionellaceae</taxon>
        <taxon>Legionella</taxon>
    </lineage>
</organism>
<dbReference type="RefSeq" id="WP_045106085.1">
    <property type="nucleotide sequence ID" value="NZ_LN681225.1"/>
</dbReference>
<evidence type="ECO:0000313" key="2">
    <source>
        <dbReference type="Proteomes" id="UP000032803"/>
    </source>
</evidence>
<proteinExistence type="predicted"/>
<gene>
    <name evidence="1" type="ORF">LHA_1739</name>
</gene>
<reference evidence="2" key="1">
    <citation type="submission" date="2014-09" db="EMBL/GenBank/DDBJ databases">
        <authorList>
            <person name="Gomez-Valero L."/>
        </authorList>
    </citation>
    <scope>NUCLEOTIDE SEQUENCE [LARGE SCALE GENOMIC DNA]</scope>
    <source>
        <strain evidence="2">ATCC35250</strain>
    </source>
</reference>
<name>A0A0A8UPV3_LEGHA</name>
<keyword evidence="2" id="KW-1185">Reference proteome</keyword>
<dbReference type="PATRIC" id="fig|449.7.peg.3354"/>
<dbReference type="KEGG" id="lha:LHA_1739"/>
<dbReference type="HOGENOM" id="CLU_471589_0_0_6"/>
<protein>
    <submittedName>
        <fullName evidence="1">Uncharacterized protein</fullName>
    </submittedName>
</protein>